<keyword evidence="4" id="KW-0804">Transcription</keyword>
<comment type="similarity">
    <text evidence="1">Belongs to the sigma-70 factor family. ECF subfamily.</text>
</comment>
<evidence type="ECO:0000256" key="2">
    <source>
        <dbReference type="ARBA" id="ARBA00023015"/>
    </source>
</evidence>
<dbReference type="NCBIfam" id="TIGR02937">
    <property type="entry name" value="sigma70-ECF"/>
    <property type="match status" value="1"/>
</dbReference>
<accession>A0A941F3L0</accession>
<reference evidence="7" key="1">
    <citation type="journal article" date="2018" name="Int. J. Syst. Evol. Microbiol.">
        <title>Carboxylicivirga sediminis sp. nov., isolated from coastal sediment.</title>
        <authorList>
            <person name="Wang F.Q."/>
            <person name="Ren L.H."/>
            <person name="Zou R.J."/>
            <person name="Sun Y.Z."/>
            <person name="Liu X.J."/>
            <person name="Jiang F."/>
            <person name="Liu L.J."/>
        </authorList>
    </citation>
    <scope>NUCLEOTIDE SEQUENCE</scope>
    <source>
        <strain evidence="7">JR1</strain>
    </source>
</reference>
<dbReference type="InterPro" id="IPR039425">
    <property type="entry name" value="RNA_pol_sigma-70-like"/>
</dbReference>
<dbReference type="SUPFAM" id="SSF88659">
    <property type="entry name" value="Sigma3 and sigma4 domains of RNA polymerase sigma factors"/>
    <property type="match status" value="1"/>
</dbReference>
<feature type="domain" description="RNA polymerase sigma factor 70 region 4 type 2" evidence="6">
    <location>
        <begin position="124"/>
        <end position="171"/>
    </location>
</feature>
<organism evidence="7 8">
    <name type="scientific">Carboxylicivirga sediminis</name>
    <dbReference type="NCBI Taxonomy" id="2006564"/>
    <lineage>
        <taxon>Bacteria</taxon>
        <taxon>Pseudomonadati</taxon>
        <taxon>Bacteroidota</taxon>
        <taxon>Bacteroidia</taxon>
        <taxon>Marinilabiliales</taxon>
        <taxon>Marinilabiliaceae</taxon>
        <taxon>Carboxylicivirga</taxon>
    </lineage>
</organism>
<dbReference type="GO" id="GO:0016987">
    <property type="term" value="F:sigma factor activity"/>
    <property type="evidence" value="ECO:0007669"/>
    <property type="project" value="UniProtKB-KW"/>
</dbReference>
<evidence type="ECO:0000256" key="1">
    <source>
        <dbReference type="ARBA" id="ARBA00010641"/>
    </source>
</evidence>
<dbReference type="InterPro" id="IPR036388">
    <property type="entry name" value="WH-like_DNA-bd_sf"/>
</dbReference>
<dbReference type="Pfam" id="PF08281">
    <property type="entry name" value="Sigma70_r4_2"/>
    <property type="match status" value="1"/>
</dbReference>
<dbReference type="InterPro" id="IPR013325">
    <property type="entry name" value="RNA_pol_sigma_r2"/>
</dbReference>
<evidence type="ECO:0000256" key="4">
    <source>
        <dbReference type="ARBA" id="ARBA00023163"/>
    </source>
</evidence>
<dbReference type="EMBL" id="JAGTAR010000007">
    <property type="protein sequence ID" value="MBR8535150.1"/>
    <property type="molecule type" value="Genomic_DNA"/>
</dbReference>
<feature type="domain" description="RNA polymerase sigma-70 region 2" evidence="5">
    <location>
        <begin position="23"/>
        <end position="86"/>
    </location>
</feature>
<gene>
    <name evidence="7" type="ORF">KDU71_06240</name>
</gene>
<keyword evidence="8" id="KW-1185">Reference proteome</keyword>
<dbReference type="SUPFAM" id="SSF88946">
    <property type="entry name" value="Sigma2 domain of RNA polymerase sigma factors"/>
    <property type="match status" value="1"/>
</dbReference>
<name>A0A941F3L0_9BACT</name>
<keyword evidence="2" id="KW-0805">Transcription regulation</keyword>
<dbReference type="Proteomes" id="UP000679220">
    <property type="component" value="Unassembled WGS sequence"/>
</dbReference>
<dbReference type="InterPro" id="IPR007627">
    <property type="entry name" value="RNA_pol_sigma70_r2"/>
</dbReference>
<dbReference type="InterPro" id="IPR013249">
    <property type="entry name" value="RNA_pol_sigma70_r4_t2"/>
</dbReference>
<dbReference type="Gene3D" id="1.10.1740.10">
    <property type="match status" value="1"/>
</dbReference>
<sequence length="189" mass="22217">MGIHEEDTIRRLKKGDDQAFELLYHRYFRKLCAFTNKYLNDYEATQEVVQEVFYSIWKNRAELNAHKSITAYLFQLAKNKSLNIIKHSQVEDKYLNVIKSAYLQGDFVDSHDSLLAKEIDIKTQEVIDSLPAQCRKIFLMSRHEGKKHKEIAEELNISVKTVETQIGRALKVFRKELKEYLTTVLLTFI</sequence>
<protein>
    <submittedName>
        <fullName evidence="7">RNA polymerase sigma-70 factor</fullName>
    </submittedName>
</protein>
<dbReference type="RefSeq" id="WP_212189057.1">
    <property type="nucleotide sequence ID" value="NZ_JAGTAR010000007.1"/>
</dbReference>
<keyword evidence="3" id="KW-0731">Sigma factor</keyword>
<evidence type="ECO:0000313" key="8">
    <source>
        <dbReference type="Proteomes" id="UP000679220"/>
    </source>
</evidence>
<evidence type="ECO:0000259" key="5">
    <source>
        <dbReference type="Pfam" id="PF04542"/>
    </source>
</evidence>
<dbReference type="InterPro" id="IPR013324">
    <property type="entry name" value="RNA_pol_sigma_r3/r4-like"/>
</dbReference>
<dbReference type="PANTHER" id="PTHR43133">
    <property type="entry name" value="RNA POLYMERASE ECF-TYPE SIGMA FACTO"/>
    <property type="match status" value="1"/>
</dbReference>
<evidence type="ECO:0000313" key="7">
    <source>
        <dbReference type="EMBL" id="MBR8535150.1"/>
    </source>
</evidence>
<proteinExistence type="inferred from homology"/>
<dbReference type="Gene3D" id="1.10.10.10">
    <property type="entry name" value="Winged helix-like DNA-binding domain superfamily/Winged helix DNA-binding domain"/>
    <property type="match status" value="1"/>
</dbReference>
<dbReference type="GO" id="GO:0006352">
    <property type="term" value="P:DNA-templated transcription initiation"/>
    <property type="evidence" value="ECO:0007669"/>
    <property type="project" value="InterPro"/>
</dbReference>
<dbReference type="Pfam" id="PF04542">
    <property type="entry name" value="Sigma70_r2"/>
    <property type="match status" value="1"/>
</dbReference>
<dbReference type="InterPro" id="IPR014284">
    <property type="entry name" value="RNA_pol_sigma-70_dom"/>
</dbReference>
<evidence type="ECO:0000256" key="3">
    <source>
        <dbReference type="ARBA" id="ARBA00023082"/>
    </source>
</evidence>
<dbReference type="PANTHER" id="PTHR43133:SF46">
    <property type="entry name" value="RNA POLYMERASE SIGMA-70 FACTOR ECF SUBFAMILY"/>
    <property type="match status" value="1"/>
</dbReference>
<dbReference type="AlphaFoldDB" id="A0A941F3L0"/>
<dbReference type="CDD" id="cd06171">
    <property type="entry name" value="Sigma70_r4"/>
    <property type="match status" value="1"/>
</dbReference>
<dbReference type="GO" id="GO:0003677">
    <property type="term" value="F:DNA binding"/>
    <property type="evidence" value="ECO:0007669"/>
    <property type="project" value="InterPro"/>
</dbReference>
<evidence type="ECO:0000259" key="6">
    <source>
        <dbReference type="Pfam" id="PF08281"/>
    </source>
</evidence>
<dbReference type="NCBIfam" id="TIGR02985">
    <property type="entry name" value="Sig70_bacteroi1"/>
    <property type="match status" value="1"/>
</dbReference>
<reference evidence="7" key="2">
    <citation type="submission" date="2021-04" db="EMBL/GenBank/DDBJ databases">
        <authorList>
            <person name="Zhang T."/>
            <person name="Zhang Y."/>
            <person name="Lu D."/>
            <person name="Zuo D."/>
            <person name="Du Z."/>
        </authorList>
    </citation>
    <scope>NUCLEOTIDE SEQUENCE</scope>
    <source>
        <strain evidence="7">JR1</strain>
    </source>
</reference>
<comment type="caution">
    <text evidence="7">The sequence shown here is derived from an EMBL/GenBank/DDBJ whole genome shotgun (WGS) entry which is preliminary data.</text>
</comment>
<dbReference type="InterPro" id="IPR014327">
    <property type="entry name" value="RNA_pol_sigma70_bacteroid"/>
</dbReference>